<gene>
    <name evidence="1" type="ORF">M408DRAFT_30361</name>
</gene>
<dbReference type="STRING" id="933852.A0A0C3AK64"/>
<keyword evidence="2" id="KW-1185">Reference proteome</keyword>
<reference evidence="2" key="2">
    <citation type="submission" date="2015-01" db="EMBL/GenBank/DDBJ databases">
        <title>Evolutionary Origins and Diversification of the Mycorrhizal Mutualists.</title>
        <authorList>
            <consortium name="DOE Joint Genome Institute"/>
            <consortium name="Mycorrhizal Genomics Consortium"/>
            <person name="Kohler A."/>
            <person name="Kuo A."/>
            <person name="Nagy L.G."/>
            <person name="Floudas D."/>
            <person name="Copeland A."/>
            <person name="Barry K.W."/>
            <person name="Cichocki N."/>
            <person name="Veneault-Fourrey C."/>
            <person name="LaButti K."/>
            <person name="Lindquist E.A."/>
            <person name="Lipzen A."/>
            <person name="Lundell T."/>
            <person name="Morin E."/>
            <person name="Murat C."/>
            <person name="Riley R."/>
            <person name="Ohm R."/>
            <person name="Sun H."/>
            <person name="Tunlid A."/>
            <person name="Henrissat B."/>
            <person name="Grigoriev I.V."/>
            <person name="Hibbett D.S."/>
            <person name="Martin F."/>
        </authorList>
    </citation>
    <scope>NUCLEOTIDE SEQUENCE [LARGE SCALE GENOMIC DNA]</scope>
    <source>
        <strain evidence="2">MAFF 305830</strain>
    </source>
</reference>
<name>A0A0C3AK64_SERVB</name>
<dbReference type="HOGENOM" id="CLU_863723_0_0_1"/>
<evidence type="ECO:0000313" key="1">
    <source>
        <dbReference type="EMBL" id="KIM20434.1"/>
    </source>
</evidence>
<dbReference type="AlphaFoldDB" id="A0A0C3AK64"/>
<evidence type="ECO:0000313" key="2">
    <source>
        <dbReference type="Proteomes" id="UP000054097"/>
    </source>
</evidence>
<organism evidence="1 2">
    <name type="scientific">Serendipita vermifera MAFF 305830</name>
    <dbReference type="NCBI Taxonomy" id="933852"/>
    <lineage>
        <taxon>Eukaryota</taxon>
        <taxon>Fungi</taxon>
        <taxon>Dikarya</taxon>
        <taxon>Basidiomycota</taxon>
        <taxon>Agaricomycotina</taxon>
        <taxon>Agaricomycetes</taxon>
        <taxon>Sebacinales</taxon>
        <taxon>Serendipitaceae</taxon>
        <taxon>Serendipita</taxon>
    </lineage>
</organism>
<protein>
    <submittedName>
        <fullName evidence="1">Uncharacterized protein</fullName>
    </submittedName>
</protein>
<dbReference type="EMBL" id="KN824434">
    <property type="protein sequence ID" value="KIM20434.1"/>
    <property type="molecule type" value="Genomic_DNA"/>
</dbReference>
<proteinExistence type="predicted"/>
<dbReference type="OrthoDB" id="4179406at2759"/>
<dbReference type="Proteomes" id="UP000054097">
    <property type="component" value="Unassembled WGS sequence"/>
</dbReference>
<sequence length="322" mass="36488">MPWIAWWLSFQCNTGNSSQSLDRFREAQFSGLALIQPSFESIQASAGTETSLAWNLKKADMPLSDLSISVQHSNLPFKASISSSLTSFVTSADIVSGFLHGFDARFSGFLTQIVVMDKDALRSLQEIEEYKNSRYTISPRVVGSTAPHSSREEIEELWMQRFKGLKPVLIQLIDHTYKGMTMARELDSQLSEISKEVLRADRDVELKQDELLARYWTFFGGNNHQKDKLVKDRTHLSKMEEYRSIAKSHVGAMLMYFRGMSAELDVLLTQLDTPEMADKRASSLEYRIIALQESVQKLADGSRAKPKEEAVLRTTPYLGVEQ</sequence>
<accession>A0A0C3AK64</accession>
<reference evidence="1 2" key="1">
    <citation type="submission" date="2014-04" db="EMBL/GenBank/DDBJ databases">
        <authorList>
            <consortium name="DOE Joint Genome Institute"/>
            <person name="Kuo A."/>
            <person name="Zuccaro A."/>
            <person name="Kohler A."/>
            <person name="Nagy L.G."/>
            <person name="Floudas D."/>
            <person name="Copeland A."/>
            <person name="Barry K.W."/>
            <person name="Cichocki N."/>
            <person name="Veneault-Fourrey C."/>
            <person name="LaButti K."/>
            <person name="Lindquist E.A."/>
            <person name="Lipzen A."/>
            <person name="Lundell T."/>
            <person name="Morin E."/>
            <person name="Murat C."/>
            <person name="Sun H."/>
            <person name="Tunlid A."/>
            <person name="Henrissat B."/>
            <person name="Grigoriev I.V."/>
            <person name="Hibbett D.S."/>
            <person name="Martin F."/>
            <person name="Nordberg H.P."/>
            <person name="Cantor M.N."/>
            <person name="Hua S.X."/>
        </authorList>
    </citation>
    <scope>NUCLEOTIDE SEQUENCE [LARGE SCALE GENOMIC DNA]</scope>
    <source>
        <strain evidence="1 2">MAFF 305830</strain>
    </source>
</reference>